<feature type="chain" id="PRO_5046469201" evidence="2">
    <location>
        <begin position="18"/>
        <end position="303"/>
    </location>
</feature>
<keyword evidence="1" id="KW-0812">Transmembrane</keyword>
<feature type="transmembrane region" description="Helical" evidence="1">
    <location>
        <begin position="102"/>
        <end position="121"/>
    </location>
</feature>
<feature type="transmembrane region" description="Helical" evidence="1">
    <location>
        <begin position="198"/>
        <end position="217"/>
    </location>
</feature>
<evidence type="ECO:0000313" key="4">
    <source>
        <dbReference type="Proteomes" id="UP001221150"/>
    </source>
</evidence>
<keyword evidence="1" id="KW-1133">Transmembrane helix</keyword>
<dbReference type="EMBL" id="JARJBB010000013">
    <property type="protein sequence ID" value="MDF3301540.1"/>
    <property type="molecule type" value="Genomic_DNA"/>
</dbReference>
<comment type="caution">
    <text evidence="3">The sequence shown here is derived from an EMBL/GenBank/DDBJ whole genome shotgun (WGS) entry which is preliminary data.</text>
</comment>
<feature type="transmembrane region" description="Helical" evidence="1">
    <location>
        <begin position="133"/>
        <end position="151"/>
    </location>
</feature>
<feature type="transmembrane region" description="Helical" evidence="1">
    <location>
        <begin position="229"/>
        <end position="247"/>
    </location>
</feature>
<name>A0ABT6AA69_9ACTN</name>
<dbReference type="Proteomes" id="UP001221150">
    <property type="component" value="Unassembled WGS sequence"/>
</dbReference>
<gene>
    <name evidence="3" type="ORF">P3H78_23520</name>
</gene>
<feature type="signal peptide" evidence="2">
    <location>
        <begin position="1"/>
        <end position="17"/>
    </location>
</feature>
<keyword evidence="1" id="KW-0472">Membrane</keyword>
<dbReference type="NCBIfam" id="NF038012">
    <property type="entry name" value="DMT_1"/>
    <property type="match status" value="1"/>
</dbReference>
<keyword evidence="4" id="KW-1185">Reference proteome</keyword>
<feature type="transmembrane region" description="Helical" evidence="1">
    <location>
        <begin position="158"/>
        <end position="178"/>
    </location>
</feature>
<sequence>MIVLAACFAVVGAASNAAGTAFQRKAASTVAQGGGIRLLLALVRRPAWLAGIAGVMGAALFQALALINGPMALVQPLFILELPCALLIAAPLMHRRMPRPGWWAVGGVVAGLALVLASAAPSGSENQASMVRWVPALAVCLGAMAAAIAVARPGRPALFRAAVLAAAAAIGNALTAALLKSATGTLADTGFAAFLRSWQTYGFALVGVGALLLLENALQAGPLAASQPALTIGDATVSLVLGVALFGEEVRTGWWVVPELLGAGLILWGVLRLTRVVPQAQQTLAGASAGAAAGAGSGKRPGR</sequence>
<accession>A0ABT6AA69</accession>
<organism evidence="3 4">
    <name type="scientific">Streptomyces tropicalis</name>
    <dbReference type="NCBI Taxonomy" id="3034234"/>
    <lineage>
        <taxon>Bacteria</taxon>
        <taxon>Bacillati</taxon>
        <taxon>Actinomycetota</taxon>
        <taxon>Actinomycetes</taxon>
        <taxon>Kitasatosporales</taxon>
        <taxon>Streptomycetaceae</taxon>
        <taxon>Streptomyces</taxon>
    </lineage>
</organism>
<evidence type="ECO:0000256" key="1">
    <source>
        <dbReference type="SAM" id="Phobius"/>
    </source>
</evidence>
<evidence type="ECO:0000313" key="3">
    <source>
        <dbReference type="EMBL" id="MDF3301540.1"/>
    </source>
</evidence>
<protein>
    <submittedName>
        <fullName evidence="3">DMT family transporter</fullName>
    </submittedName>
</protein>
<feature type="transmembrane region" description="Helical" evidence="1">
    <location>
        <begin position="253"/>
        <end position="271"/>
    </location>
</feature>
<dbReference type="PANTHER" id="PTHR40761:SF1">
    <property type="entry name" value="CONSERVED INTEGRAL MEMBRANE ALANINE VALINE AND LEUCINE RICH PROTEIN-RELATED"/>
    <property type="match status" value="1"/>
</dbReference>
<feature type="transmembrane region" description="Helical" evidence="1">
    <location>
        <begin position="73"/>
        <end position="90"/>
    </location>
</feature>
<feature type="transmembrane region" description="Helical" evidence="1">
    <location>
        <begin position="48"/>
        <end position="67"/>
    </location>
</feature>
<keyword evidence="2" id="KW-0732">Signal</keyword>
<reference evidence="3 4" key="1">
    <citation type="submission" date="2023-03" db="EMBL/GenBank/DDBJ databases">
        <title>Draft genome sequence of Streptomyces sp. K1PA1 isolated from peat swamp forest in Thailand.</title>
        <authorList>
            <person name="Klaysubun C."/>
            <person name="Duangmal K."/>
        </authorList>
    </citation>
    <scope>NUCLEOTIDE SEQUENCE [LARGE SCALE GENOMIC DNA]</scope>
    <source>
        <strain evidence="3 4">K1PA1</strain>
    </source>
</reference>
<dbReference type="RefSeq" id="WP_276111114.1">
    <property type="nucleotide sequence ID" value="NZ_JARJBB010000013.1"/>
</dbReference>
<dbReference type="PANTHER" id="PTHR40761">
    <property type="entry name" value="CONSERVED INTEGRAL MEMBRANE ALANINE VALINE AND LEUCINE RICH PROTEIN-RELATED"/>
    <property type="match status" value="1"/>
</dbReference>
<evidence type="ECO:0000256" key="2">
    <source>
        <dbReference type="SAM" id="SignalP"/>
    </source>
</evidence>
<proteinExistence type="predicted"/>